<dbReference type="EMBL" id="JAFFZN010000041">
    <property type="protein sequence ID" value="MBO8189743.1"/>
    <property type="molecule type" value="Genomic_DNA"/>
</dbReference>
<dbReference type="Gene3D" id="1.20.120.450">
    <property type="entry name" value="dinb family like domain"/>
    <property type="match status" value="1"/>
</dbReference>
<dbReference type="NCBIfam" id="TIGR03083">
    <property type="entry name" value="maleylpyruvate isomerase family mycothiol-dependent enzyme"/>
    <property type="match status" value="1"/>
</dbReference>
<dbReference type="SUPFAM" id="SSF55718">
    <property type="entry name" value="SCP-like"/>
    <property type="match status" value="1"/>
</dbReference>
<protein>
    <submittedName>
        <fullName evidence="3">Maleylpyruvate isomerase family mycothiol-dependent enzyme</fullName>
    </submittedName>
</protein>
<dbReference type="InterPro" id="IPR017517">
    <property type="entry name" value="Maleyloyr_isom"/>
</dbReference>
<keyword evidence="4" id="KW-1185">Reference proteome</keyword>
<evidence type="ECO:0000256" key="1">
    <source>
        <dbReference type="SAM" id="MobiDB-lite"/>
    </source>
</evidence>
<keyword evidence="3" id="KW-0413">Isomerase</keyword>
<feature type="compositionally biased region" description="Pro residues" evidence="1">
    <location>
        <begin position="227"/>
        <end position="252"/>
    </location>
</feature>
<name>A0ABS3X2X9_9ACTN</name>
<sequence>MPVIPPVAEVAEAQRVLRGVLAEVDDEQVRAPSLLPGWSRGHVLAHLTDNARMFARLAEHALCGERVPTYDGGQAERDAIIEDTAGRTAAEHRAALAEHTEALMSVWSGATAEDWQRPVSFRNADIAATVFARWREVWIHLVDLDLGVRPAAWPEGLAGHALDFLLSRLPDGTCLVATDLDRRWPTGTAASAPVREVRGEVRDLAAWLAGRTPGTPPTPSDGLPELGPWPPHPPHPPQPTRPSQPTGPPHPPHPSRRPGSGG</sequence>
<evidence type="ECO:0000313" key="4">
    <source>
        <dbReference type="Proteomes" id="UP001518976"/>
    </source>
</evidence>
<feature type="region of interest" description="Disordered" evidence="1">
    <location>
        <begin position="209"/>
        <end position="262"/>
    </location>
</feature>
<organism evidence="3 4">
    <name type="scientific">Streptomyces spirodelae</name>
    <dbReference type="NCBI Taxonomy" id="2812904"/>
    <lineage>
        <taxon>Bacteria</taxon>
        <taxon>Bacillati</taxon>
        <taxon>Actinomycetota</taxon>
        <taxon>Actinomycetes</taxon>
        <taxon>Kitasatosporales</taxon>
        <taxon>Streptomycetaceae</taxon>
        <taxon>Streptomyces</taxon>
    </lineage>
</organism>
<evidence type="ECO:0000313" key="3">
    <source>
        <dbReference type="EMBL" id="MBO8189743.1"/>
    </source>
</evidence>
<proteinExistence type="predicted"/>
<dbReference type="InterPro" id="IPR034660">
    <property type="entry name" value="DinB/YfiT-like"/>
</dbReference>
<dbReference type="Pfam" id="PF11716">
    <property type="entry name" value="MDMPI_N"/>
    <property type="match status" value="1"/>
</dbReference>
<dbReference type="Proteomes" id="UP001518976">
    <property type="component" value="Unassembled WGS sequence"/>
</dbReference>
<feature type="domain" description="Mycothiol-dependent maleylpyruvate isomerase metal-binding" evidence="2">
    <location>
        <begin position="11"/>
        <end position="144"/>
    </location>
</feature>
<dbReference type="InterPro" id="IPR036527">
    <property type="entry name" value="SCP2_sterol-bd_dom_sf"/>
</dbReference>
<dbReference type="GO" id="GO:0016853">
    <property type="term" value="F:isomerase activity"/>
    <property type="evidence" value="ECO:0007669"/>
    <property type="project" value="UniProtKB-KW"/>
</dbReference>
<dbReference type="InterPro" id="IPR024344">
    <property type="entry name" value="MDMPI_metal-binding"/>
</dbReference>
<reference evidence="3 4" key="1">
    <citation type="submission" date="2021-02" db="EMBL/GenBank/DDBJ databases">
        <title>Streptomyces spirodelae sp. nov., isolated from duckweed.</title>
        <authorList>
            <person name="Saimee Y."/>
            <person name="Duangmal K."/>
        </authorList>
    </citation>
    <scope>NUCLEOTIDE SEQUENCE [LARGE SCALE GENOMIC DNA]</scope>
    <source>
        <strain evidence="3 4">DW4-2</strain>
    </source>
</reference>
<gene>
    <name evidence="3" type="ORF">JW592_30495</name>
</gene>
<evidence type="ECO:0000259" key="2">
    <source>
        <dbReference type="Pfam" id="PF11716"/>
    </source>
</evidence>
<comment type="caution">
    <text evidence="3">The sequence shown here is derived from an EMBL/GenBank/DDBJ whole genome shotgun (WGS) entry which is preliminary data.</text>
</comment>
<dbReference type="SUPFAM" id="SSF109854">
    <property type="entry name" value="DinB/YfiT-like putative metalloenzymes"/>
    <property type="match status" value="1"/>
</dbReference>
<accession>A0ABS3X2X9</accession>